<dbReference type="GO" id="GO:0046578">
    <property type="term" value="P:regulation of Ras protein signal transduction"/>
    <property type="evidence" value="ECO:0007669"/>
    <property type="project" value="TreeGrafter"/>
</dbReference>
<dbReference type="GO" id="GO:0030162">
    <property type="term" value="P:regulation of proteolysis"/>
    <property type="evidence" value="ECO:0007669"/>
    <property type="project" value="TreeGrafter"/>
</dbReference>
<gene>
    <name evidence="2" type="ORF">QBC33DRAFT_620720</name>
</gene>
<dbReference type="EMBL" id="MU839012">
    <property type="protein sequence ID" value="KAK1766319.1"/>
    <property type="molecule type" value="Genomic_DNA"/>
</dbReference>
<dbReference type="InterPro" id="IPR036610">
    <property type="entry name" value="PEBP-like_sf"/>
</dbReference>
<reference evidence="2" key="1">
    <citation type="submission" date="2023-06" db="EMBL/GenBank/DDBJ databases">
        <title>Genome-scale phylogeny and comparative genomics of the fungal order Sordariales.</title>
        <authorList>
            <consortium name="Lawrence Berkeley National Laboratory"/>
            <person name="Hensen N."/>
            <person name="Bonometti L."/>
            <person name="Westerberg I."/>
            <person name="Brannstrom I.O."/>
            <person name="Guillou S."/>
            <person name="Cros-Aarteil S."/>
            <person name="Calhoun S."/>
            <person name="Haridas S."/>
            <person name="Kuo A."/>
            <person name="Mondo S."/>
            <person name="Pangilinan J."/>
            <person name="Riley R."/>
            <person name="Labutti K."/>
            <person name="Andreopoulos B."/>
            <person name="Lipzen A."/>
            <person name="Chen C."/>
            <person name="Yanf M."/>
            <person name="Daum C."/>
            <person name="Ng V."/>
            <person name="Clum A."/>
            <person name="Steindorff A."/>
            <person name="Ohm R."/>
            <person name="Martin F."/>
            <person name="Silar P."/>
            <person name="Natvig D."/>
            <person name="Lalanne C."/>
            <person name="Gautier V."/>
            <person name="Ament-Velasquez S.L."/>
            <person name="Kruys A."/>
            <person name="Hutchinson M.I."/>
            <person name="Powell A.J."/>
            <person name="Barry K."/>
            <person name="Miller A.N."/>
            <person name="Grigoriev I.V."/>
            <person name="Debuchy R."/>
            <person name="Gladieux P."/>
            <person name="Thoren M.H."/>
            <person name="Johannesson H."/>
        </authorList>
    </citation>
    <scope>NUCLEOTIDE SEQUENCE</scope>
    <source>
        <strain evidence="2">8032-3</strain>
    </source>
</reference>
<evidence type="ECO:0000313" key="3">
    <source>
        <dbReference type="Proteomes" id="UP001244011"/>
    </source>
</evidence>
<keyword evidence="3" id="KW-1185">Reference proteome</keyword>
<dbReference type="GO" id="GO:0030414">
    <property type="term" value="F:peptidase inhibitor activity"/>
    <property type="evidence" value="ECO:0007669"/>
    <property type="project" value="TreeGrafter"/>
</dbReference>
<evidence type="ECO:0000313" key="2">
    <source>
        <dbReference type="EMBL" id="KAK1766319.1"/>
    </source>
</evidence>
<dbReference type="PANTHER" id="PTHR11362">
    <property type="entry name" value="PHOSPHATIDYLETHANOLAMINE-BINDING PROTEIN"/>
    <property type="match status" value="1"/>
</dbReference>
<dbReference type="CDD" id="cd00866">
    <property type="entry name" value="PEBP_euk"/>
    <property type="match status" value="1"/>
</dbReference>
<dbReference type="InterPro" id="IPR008914">
    <property type="entry name" value="PEBP"/>
</dbReference>
<evidence type="ECO:0000256" key="1">
    <source>
        <dbReference type="SAM" id="SignalP"/>
    </source>
</evidence>
<feature type="signal peptide" evidence="1">
    <location>
        <begin position="1"/>
        <end position="19"/>
    </location>
</feature>
<dbReference type="GeneID" id="85315959"/>
<accession>A0AAJ0FL56</accession>
<protein>
    <submittedName>
        <fullName evidence="2">PEBP-like protein</fullName>
    </submittedName>
</protein>
<dbReference type="Proteomes" id="UP001244011">
    <property type="component" value="Unassembled WGS sequence"/>
</dbReference>
<proteinExistence type="predicted"/>
<dbReference type="Pfam" id="PF01161">
    <property type="entry name" value="PBP"/>
    <property type="match status" value="1"/>
</dbReference>
<dbReference type="PANTHER" id="PTHR11362:SF141">
    <property type="entry name" value="PHOSPHATIDYLETHANOLAMINE-BINDING PROTEIN"/>
    <property type="match status" value="1"/>
</dbReference>
<dbReference type="InterPro" id="IPR035810">
    <property type="entry name" value="PEBP_euk"/>
</dbReference>
<sequence>MTRLSIIGSLLLLAGAATAQTPAGFTPEVAEHLDVIFGTKAASPPGTSFAKADVQKQPTIGTSDVALKGTYLWMMIDIDVPASFTAPTSGPRKTNLHAMISGFKAGADQASDGVNVLTSTATGPVKYVGPAPPAENPPYAHRYVELLFETDDSFAVTTADVGQTFGFDVNAFIAKVKLDPPIRANYFNVTG</sequence>
<keyword evidence="1" id="KW-0732">Signal</keyword>
<name>A0AAJ0FL56_9PEZI</name>
<comment type="caution">
    <text evidence="2">The sequence shown here is derived from an EMBL/GenBank/DDBJ whole genome shotgun (WGS) entry which is preliminary data.</text>
</comment>
<dbReference type="RefSeq" id="XP_060282532.1">
    <property type="nucleotide sequence ID" value="XM_060432772.1"/>
</dbReference>
<organism evidence="2 3">
    <name type="scientific">Phialemonium atrogriseum</name>
    <dbReference type="NCBI Taxonomy" id="1093897"/>
    <lineage>
        <taxon>Eukaryota</taxon>
        <taxon>Fungi</taxon>
        <taxon>Dikarya</taxon>
        <taxon>Ascomycota</taxon>
        <taxon>Pezizomycotina</taxon>
        <taxon>Sordariomycetes</taxon>
        <taxon>Sordariomycetidae</taxon>
        <taxon>Cephalothecales</taxon>
        <taxon>Cephalothecaceae</taxon>
        <taxon>Phialemonium</taxon>
    </lineage>
</organism>
<dbReference type="GO" id="GO:0005543">
    <property type="term" value="F:phospholipid binding"/>
    <property type="evidence" value="ECO:0007669"/>
    <property type="project" value="TreeGrafter"/>
</dbReference>
<dbReference type="Gene3D" id="3.90.280.10">
    <property type="entry name" value="PEBP-like"/>
    <property type="match status" value="1"/>
</dbReference>
<dbReference type="AlphaFoldDB" id="A0AAJ0FL56"/>
<feature type="chain" id="PRO_5042599700" evidence="1">
    <location>
        <begin position="20"/>
        <end position="191"/>
    </location>
</feature>
<dbReference type="SUPFAM" id="SSF49777">
    <property type="entry name" value="PEBP-like"/>
    <property type="match status" value="1"/>
</dbReference>